<feature type="region of interest" description="Disordered" evidence="1">
    <location>
        <begin position="12"/>
        <end position="34"/>
    </location>
</feature>
<dbReference type="EMBL" id="JACHXZ010000004">
    <property type="protein sequence ID" value="MBB3169646.1"/>
    <property type="molecule type" value="Genomic_DNA"/>
</dbReference>
<feature type="compositionally biased region" description="Polar residues" evidence="1">
    <location>
        <begin position="17"/>
        <end position="26"/>
    </location>
</feature>
<comment type="caution">
    <text evidence="2">The sequence shown here is derived from an EMBL/GenBank/DDBJ whole genome shotgun (WGS) entry which is preliminary data.</text>
</comment>
<dbReference type="InterPro" id="IPR009731">
    <property type="entry name" value="P-like"/>
</dbReference>
<reference evidence="2 3" key="1">
    <citation type="submission" date="2020-08" db="EMBL/GenBank/DDBJ databases">
        <title>Genomic Encyclopedia of Type Strains, Phase III (KMG-III): the genomes of soil and plant-associated and newly described type strains.</title>
        <authorList>
            <person name="Whitman W."/>
        </authorList>
    </citation>
    <scope>NUCLEOTIDE SEQUENCE [LARGE SCALE GENOMIC DNA]</scope>
    <source>
        <strain evidence="2 3">CECT 8571</strain>
    </source>
</reference>
<organism evidence="2 3">
    <name type="scientific">Simiduia aestuariiviva</name>
    <dbReference type="NCBI Taxonomy" id="1510459"/>
    <lineage>
        <taxon>Bacteria</taxon>
        <taxon>Pseudomonadati</taxon>
        <taxon>Pseudomonadota</taxon>
        <taxon>Gammaproteobacteria</taxon>
        <taxon>Cellvibrionales</taxon>
        <taxon>Cellvibrionaceae</taxon>
        <taxon>Simiduia</taxon>
    </lineage>
</organism>
<dbReference type="Pfam" id="PF06992">
    <property type="entry name" value="Phage_lambda_P"/>
    <property type="match status" value="1"/>
</dbReference>
<protein>
    <recommendedName>
        <fullName evidence="4">Replicative helicase inhibitor G39P N-terminal domain-containing protein</fullName>
    </recommendedName>
</protein>
<name>A0A839UUI1_9GAMM</name>
<dbReference type="RefSeq" id="WP_183911144.1">
    <property type="nucleotide sequence ID" value="NZ_JACHXZ010000004.1"/>
</dbReference>
<dbReference type="GO" id="GO:0006270">
    <property type="term" value="P:DNA replication initiation"/>
    <property type="evidence" value="ECO:0007669"/>
    <property type="project" value="InterPro"/>
</dbReference>
<dbReference type="Proteomes" id="UP000559987">
    <property type="component" value="Unassembled WGS sequence"/>
</dbReference>
<evidence type="ECO:0008006" key="4">
    <source>
        <dbReference type="Google" id="ProtNLM"/>
    </source>
</evidence>
<evidence type="ECO:0000256" key="1">
    <source>
        <dbReference type="SAM" id="MobiDB-lite"/>
    </source>
</evidence>
<sequence length="224" mass="25053">MQDSKTLLNQAEHAIAQSASNSQTEAGRSDNAGNKPGADYIDAINQVFELFRLNYHNQYFAAFPDMESLSLAKRLWLESLSSFAPDVILRGAKRVIQQSDYLPTVHKMLVACEGDNRSHGLPDVHAAYVEACNAPSPKADQNWSHPAVYLAGKASDWYFLANNTERTALPVFSEHYKNYCDQVRKGIKLALPDRKALPEHIERPLSKDENLARLDALKKQIGLD</sequence>
<evidence type="ECO:0000313" key="3">
    <source>
        <dbReference type="Proteomes" id="UP000559987"/>
    </source>
</evidence>
<gene>
    <name evidence="2" type="ORF">FHS30_002859</name>
</gene>
<accession>A0A839UUI1</accession>
<keyword evidence="3" id="KW-1185">Reference proteome</keyword>
<proteinExistence type="predicted"/>
<evidence type="ECO:0000313" key="2">
    <source>
        <dbReference type="EMBL" id="MBB3169646.1"/>
    </source>
</evidence>
<dbReference type="AlphaFoldDB" id="A0A839UUI1"/>